<dbReference type="STRING" id="671065.MetMK1DRAFT_00003280"/>
<dbReference type="InterPro" id="IPR011013">
    <property type="entry name" value="Gal_mutarotase_sf_dom"/>
</dbReference>
<dbReference type="Gene3D" id="2.70.98.10">
    <property type="match status" value="1"/>
</dbReference>
<protein>
    <submittedName>
        <fullName evidence="1">Galactose mutarotase-like enzyme</fullName>
    </submittedName>
</protein>
<evidence type="ECO:0000313" key="2">
    <source>
        <dbReference type="Proteomes" id="UP000003980"/>
    </source>
</evidence>
<evidence type="ECO:0000313" key="1">
    <source>
        <dbReference type="EMBL" id="EHP69826.1"/>
    </source>
</evidence>
<accession>H2C4G1</accession>
<dbReference type="HOGENOM" id="CLU_1881125_0_0_2"/>
<dbReference type="GO" id="GO:0030246">
    <property type="term" value="F:carbohydrate binding"/>
    <property type="evidence" value="ECO:0007669"/>
    <property type="project" value="InterPro"/>
</dbReference>
<proteinExistence type="predicted"/>
<keyword evidence="2" id="KW-1185">Reference proteome</keyword>
<dbReference type="EMBL" id="JH597761">
    <property type="protein sequence ID" value="EHP69826.1"/>
    <property type="molecule type" value="Genomic_DNA"/>
</dbReference>
<dbReference type="GO" id="GO:0003824">
    <property type="term" value="F:catalytic activity"/>
    <property type="evidence" value="ECO:0007669"/>
    <property type="project" value="InterPro"/>
</dbReference>
<reference evidence="1 2" key="1">
    <citation type="submission" date="2012-01" db="EMBL/GenBank/DDBJ databases">
        <title>Improved High-Quality Draft sequence of Metallosphaera yellowstonensis MK1.</title>
        <authorList>
            <consortium name="US DOE Joint Genome Institute"/>
            <person name="Lucas S."/>
            <person name="Han J."/>
            <person name="Cheng J.-F."/>
            <person name="Goodwin L."/>
            <person name="Pitluck S."/>
            <person name="Peters L."/>
            <person name="Teshima H."/>
            <person name="Detter J.C."/>
            <person name="Han C."/>
            <person name="Tapia R."/>
            <person name="Land M."/>
            <person name="Hauser L."/>
            <person name="Kyrpides N."/>
            <person name="Kozubal M."/>
            <person name="Macur R.E."/>
            <person name="Jay Z."/>
            <person name="Inskeep W."/>
            <person name="Woyke T."/>
        </authorList>
    </citation>
    <scope>NUCLEOTIDE SEQUENCE [LARGE SCALE GENOMIC DNA]</scope>
    <source>
        <strain evidence="1 2">MK1</strain>
    </source>
</reference>
<dbReference type="eggNOG" id="arCOG05361">
    <property type="taxonomic scope" value="Archaea"/>
</dbReference>
<dbReference type="AlphaFoldDB" id="H2C4G1"/>
<dbReference type="Proteomes" id="UP000003980">
    <property type="component" value="Unassembled WGS sequence"/>
</dbReference>
<dbReference type="GO" id="GO:0005975">
    <property type="term" value="P:carbohydrate metabolic process"/>
    <property type="evidence" value="ECO:0007669"/>
    <property type="project" value="InterPro"/>
</dbReference>
<dbReference type="SUPFAM" id="SSF74650">
    <property type="entry name" value="Galactose mutarotase-like"/>
    <property type="match status" value="1"/>
</dbReference>
<organism evidence="1 2">
    <name type="scientific">Metallosphaera yellowstonensis MK1</name>
    <dbReference type="NCBI Taxonomy" id="671065"/>
    <lineage>
        <taxon>Archaea</taxon>
        <taxon>Thermoproteota</taxon>
        <taxon>Thermoprotei</taxon>
        <taxon>Sulfolobales</taxon>
        <taxon>Sulfolobaceae</taxon>
        <taxon>Metallosphaera</taxon>
    </lineage>
</organism>
<gene>
    <name evidence="1" type="ORF">MetMK1DRAFT_00003280</name>
</gene>
<name>H2C4G1_9CREN</name>
<dbReference type="InterPro" id="IPR014718">
    <property type="entry name" value="GH-type_carb-bd"/>
</dbReference>
<sequence>MRNEGERRAPLVVGTHPYFLVRGNWSLSPNVGKRCITREKIPTGETEDFVILNGEYDDCFFLPGELTLSSSYSTLRIERENMDFLQLFTGVPGALAIEPMSGAPDAYHNGLGLKVLNPGEEVRFWFKVTVLRLTD</sequence>